<dbReference type="Proteomes" id="UP000019737">
    <property type="component" value="Segment"/>
</dbReference>
<proteinExistence type="predicted"/>
<accession>X2KST6</accession>
<gene>
    <name evidence="1" type="primary">100</name>
    <name evidence="1" type="ORF">PBI_HAWKEYE_100</name>
</gene>
<dbReference type="OrthoDB" id="41113at10239"/>
<keyword evidence="2" id="KW-1185">Reference proteome</keyword>
<name>X2KST6_9CAUD</name>
<evidence type="ECO:0000313" key="1">
    <source>
        <dbReference type="EMBL" id="AHN84111.1"/>
    </source>
</evidence>
<dbReference type="KEGG" id="vg:19527280"/>
<evidence type="ECO:0000313" key="2">
    <source>
        <dbReference type="Proteomes" id="UP000019737"/>
    </source>
</evidence>
<organism evidence="1 2">
    <name type="scientific">Mycobacterium phage Hawkeye</name>
    <dbReference type="NCBI Taxonomy" id="1458711"/>
    <lineage>
        <taxon>Viruses</taxon>
        <taxon>Duplodnaviria</taxon>
        <taxon>Heunggongvirae</taxon>
        <taxon>Uroviricota</taxon>
        <taxon>Caudoviricetes</taxon>
        <taxon>Dclasvirinae</taxon>
        <taxon>Hawkeyevirus</taxon>
        <taxon>Hawkeyevirus hawkeye</taxon>
    </lineage>
</organism>
<dbReference type="GeneID" id="19527280"/>
<dbReference type="RefSeq" id="YP_009035995.1">
    <property type="nucleotide sequence ID" value="NC_024209.1"/>
</dbReference>
<protein>
    <submittedName>
        <fullName evidence="1">Uncharacterized protein</fullName>
    </submittedName>
</protein>
<sequence>MMMRDDIAEFLFGIKDWLNRSDTPIVQNTWWEYMGPLQFLRGDNDLCIGLAERENFHPVPYLAFYARVSIFDGVATLFSVNEFDEHGYIILHEERIRRYYMEINDSGVTRLVVETGDVSPPGLWYPYERSAGDPPGTEDGLWDDHFGTFGWIVKTDVEKAN</sequence>
<dbReference type="EMBL" id="KJ194582">
    <property type="protein sequence ID" value="AHN84111.1"/>
    <property type="molecule type" value="Genomic_DNA"/>
</dbReference>
<reference evidence="1 2" key="1">
    <citation type="submission" date="2014-01" db="EMBL/GenBank/DDBJ databases">
        <authorList>
            <person name="Schneider V.M."/>
            <person name="Bowman C.A."/>
            <person name="Russell D.A."/>
            <person name="Pope W.H."/>
            <person name="Jacobs-Sera D."/>
            <person name="Hendrix R.W."/>
            <person name="Hatfull G.F."/>
        </authorList>
    </citation>
    <scope>NUCLEOTIDE SEQUENCE [LARGE SCALE GENOMIC DNA]</scope>
</reference>